<dbReference type="Pfam" id="PF00717">
    <property type="entry name" value="Peptidase_S24"/>
    <property type="match status" value="1"/>
</dbReference>
<dbReference type="AlphaFoldDB" id="A0A4U0PYZ7"/>
<dbReference type="Proteomes" id="UP000310016">
    <property type="component" value="Unassembled WGS sequence"/>
</dbReference>
<evidence type="ECO:0000259" key="4">
    <source>
        <dbReference type="Pfam" id="PF00717"/>
    </source>
</evidence>
<dbReference type="SUPFAM" id="SSF51306">
    <property type="entry name" value="LexA/Signal peptidase"/>
    <property type="match status" value="1"/>
</dbReference>
<feature type="domain" description="Peptidase S24/S26A/S26B/S26C" evidence="4">
    <location>
        <begin position="216"/>
        <end position="320"/>
    </location>
</feature>
<dbReference type="Gene3D" id="1.10.260.40">
    <property type="entry name" value="lambda repressor-like DNA-binding domains"/>
    <property type="match status" value="1"/>
</dbReference>
<proteinExistence type="predicted"/>
<dbReference type="GO" id="GO:0003677">
    <property type="term" value="F:DNA binding"/>
    <property type="evidence" value="ECO:0007669"/>
    <property type="project" value="UniProtKB-KW"/>
</dbReference>
<reference evidence="5 6" key="1">
    <citation type="submission" date="2019-04" db="EMBL/GenBank/DDBJ databases">
        <title>Chitiniphilus eburnea sp. nov., a novel chitinolytic bacterium isolated from aquaculture sludge.</title>
        <authorList>
            <person name="Sheng M."/>
        </authorList>
    </citation>
    <scope>NUCLEOTIDE SEQUENCE [LARGE SCALE GENOMIC DNA]</scope>
    <source>
        <strain evidence="5 6">HX-2-15</strain>
    </source>
</reference>
<dbReference type="EMBL" id="SUMF01000008">
    <property type="protein sequence ID" value="TJZ73881.1"/>
    <property type="molecule type" value="Genomic_DNA"/>
</dbReference>
<dbReference type="Gene3D" id="2.10.109.10">
    <property type="entry name" value="Umud Fragment, subunit A"/>
    <property type="match status" value="1"/>
</dbReference>
<dbReference type="InterPro" id="IPR015927">
    <property type="entry name" value="Peptidase_S24_S26A/B/C"/>
</dbReference>
<evidence type="ECO:0000256" key="3">
    <source>
        <dbReference type="ARBA" id="ARBA00023163"/>
    </source>
</evidence>
<evidence type="ECO:0000313" key="6">
    <source>
        <dbReference type="Proteomes" id="UP000310016"/>
    </source>
</evidence>
<dbReference type="OrthoDB" id="9788236at2"/>
<comment type="caution">
    <text evidence="5">The sequence shown here is derived from an EMBL/GenBank/DDBJ whole genome shotgun (WGS) entry which is preliminary data.</text>
</comment>
<dbReference type="PANTHER" id="PTHR40661">
    <property type="match status" value="1"/>
</dbReference>
<keyword evidence="1" id="KW-0805">Transcription regulation</keyword>
<organism evidence="5 6">
    <name type="scientific">Chitiniphilus eburneus</name>
    <dbReference type="NCBI Taxonomy" id="2571148"/>
    <lineage>
        <taxon>Bacteria</taxon>
        <taxon>Pseudomonadati</taxon>
        <taxon>Pseudomonadota</taxon>
        <taxon>Betaproteobacteria</taxon>
        <taxon>Neisseriales</taxon>
        <taxon>Chitinibacteraceae</taxon>
        <taxon>Chitiniphilus</taxon>
    </lineage>
</organism>
<evidence type="ECO:0000256" key="2">
    <source>
        <dbReference type="ARBA" id="ARBA00023125"/>
    </source>
</evidence>
<keyword evidence="6" id="KW-1185">Reference proteome</keyword>
<dbReference type="PANTHER" id="PTHR40661:SF3">
    <property type="entry name" value="FELS-1 PROPHAGE TRANSCRIPTIONAL REGULATOR"/>
    <property type="match status" value="1"/>
</dbReference>
<dbReference type="InterPro" id="IPR039418">
    <property type="entry name" value="LexA-like"/>
</dbReference>
<dbReference type="CDD" id="cd06529">
    <property type="entry name" value="S24_LexA-like"/>
    <property type="match status" value="1"/>
</dbReference>
<keyword evidence="2" id="KW-0238">DNA-binding</keyword>
<accession>A0A4U0PYZ7</accession>
<protein>
    <submittedName>
        <fullName evidence="5">Helix-turn-helix transcriptional regulator</fullName>
    </submittedName>
</protein>
<dbReference type="InterPro" id="IPR010982">
    <property type="entry name" value="Lambda_DNA-bd_dom_sf"/>
</dbReference>
<gene>
    <name evidence="5" type="ORF">FAZ21_09705</name>
</gene>
<name>A0A4U0PYZ7_9NEIS</name>
<evidence type="ECO:0000313" key="5">
    <source>
        <dbReference type="EMBL" id="TJZ73881.1"/>
    </source>
</evidence>
<dbReference type="InterPro" id="IPR036286">
    <property type="entry name" value="LexA/Signal_pep-like_sf"/>
</dbReference>
<sequence>MGRSGRTWILATRAGWGQPNLAPCSTDTAAVGSAAPARSQWNWQELSPIGQYFFAITEVFVYHYKHYCNKALVIVVTNSYTERLLWAMNELPLSQGRPVVGQTELARAVAVKPQSIQYLCDARNQAKGSRQTPAIARYLGVSADWLATGVGTALDGAPSSGGAPNVAAVPPRPLAVWDNEDELDSDVYVFIPRLDVKAACGSDGKVMWEIDQEGQRNAFRRRWAERLGIRPDNSATIVAEGDSMEPRICDGDSLVVDYKQTTIQDGKIYALSWQGEFFVKRLYKEPGGVVVLHSDNEAKYPERRLLPEHLAELEVIGRVVAVSGGI</sequence>
<evidence type="ECO:0000256" key="1">
    <source>
        <dbReference type="ARBA" id="ARBA00023015"/>
    </source>
</evidence>
<keyword evidence="3" id="KW-0804">Transcription</keyword>